<evidence type="ECO:0000256" key="7">
    <source>
        <dbReference type="ARBA" id="ARBA00023125"/>
    </source>
</evidence>
<protein>
    <recommendedName>
        <fullName evidence="11">C2H2-type domain-containing protein</fullName>
    </recommendedName>
</protein>
<proteinExistence type="inferred from homology"/>
<dbReference type="EMBL" id="WIXP02000017">
    <property type="protein sequence ID" value="KAF6197790.1"/>
    <property type="molecule type" value="Genomic_DNA"/>
</dbReference>
<keyword evidence="7" id="KW-0238">DNA-binding</keyword>
<dbReference type="Proteomes" id="UP000466442">
    <property type="component" value="Unassembled WGS sequence"/>
</dbReference>
<feature type="domain" description="C2H2-type" evidence="11">
    <location>
        <begin position="300"/>
        <end position="327"/>
    </location>
</feature>
<comment type="caution">
    <text evidence="12">The sequence shown here is derived from an EMBL/GenBank/DDBJ whole genome shotgun (WGS) entry which is preliminary data.</text>
</comment>
<keyword evidence="4 10" id="KW-0863">Zinc-finger</keyword>
<evidence type="ECO:0000313" key="13">
    <source>
        <dbReference type="Proteomes" id="UP000466442"/>
    </source>
</evidence>
<evidence type="ECO:0000259" key="11">
    <source>
        <dbReference type="PROSITE" id="PS50157"/>
    </source>
</evidence>
<keyword evidence="5" id="KW-0862">Zinc</keyword>
<keyword evidence="6" id="KW-0805">Transcription regulation</keyword>
<feature type="domain" description="C2H2-type" evidence="11">
    <location>
        <begin position="385"/>
        <end position="413"/>
    </location>
</feature>
<dbReference type="InterPro" id="IPR036236">
    <property type="entry name" value="Znf_C2H2_sf"/>
</dbReference>
<keyword evidence="8" id="KW-0804">Transcription</keyword>
<dbReference type="InterPro" id="IPR050752">
    <property type="entry name" value="C2H2-ZF_domain"/>
</dbReference>
<accession>A0A8S9WKC5</accession>
<feature type="domain" description="C2H2-type" evidence="11">
    <location>
        <begin position="183"/>
        <end position="211"/>
    </location>
</feature>
<keyword evidence="13" id="KW-1185">Reference proteome</keyword>
<feature type="domain" description="C2H2-type" evidence="11">
    <location>
        <begin position="155"/>
        <end position="182"/>
    </location>
</feature>
<dbReference type="FunFam" id="3.30.160.60:FF:000446">
    <property type="entry name" value="Zinc finger protein"/>
    <property type="match status" value="1"/>
</dbReference>
<dbReference type="GO" id="GO:0008270">
    <property type="term" value="F:zinc ion binding"/>
    <property type="evidence" value="ECO:0007669"/>
    <property type="project" value="UniProtKB-KW"/>
</dbReference>
<feature type="domain" description="C2H2-type" evidence="11">
    <location>
        <begin position="357"/>
        <end position="384"/>
    </location>
</feature>
<dbReference type="SMART" id="SM00355">
    <property type="entry name" value="ZnF_C2H2"/>
    <property type="match status" value="11"/>
</dbReference>
<organism evidence="12 13">
    <name type="scientific">Apolygus lucorum</name>
    <name type="common">Small green plant bug</name>
    <name type="synonym">Lygocoris lucorum</name>
    <dbReference type="NCBI Taxonomy" id="248454"/>
    <lineage>
        <taxon>Eukaryota</taxon>
        <taxon>Metazoa</taxon>
        <taxon>Ecdysozoa</taxon>
        <taxon>Arthropoda</taxon>
        <taxon>Hexapoda</taxon>
        <taxon>Insecta</taxon>
        <taxon>Pterygota</taxon>
        <taxon>Neoptera</taxon>
        <taxon>Paraneoptera</taxon>
        <taxon>Hemiptera</taxon>
        <taxon>Heteroptera</taxon>
        <taxon>Panheteroptera</taxon>
        <taxon>Cimicomorpha</taxon>
        <taxon>Miridae</taxon>
        <taxon>Mirini</taxon>
        <taxon>Apolygus</taxon>
    </lineage>
</organism>
<evidence type="ECO:0000256" key="4">
    <source>
        <dbReference type="ARBA" id="ARBA00022771"/>
    </source>
</evidence>
<dbReference type="PROSITE" id="PS00028">
    <property type="entry name" value="ZINC_FINGER_C2H2_1"/>
    <property type="match status" value="7"/>
</dbReference>
<dbReference type="PANTHER" id="PTHR24384">
    <property type="entry name" value="FINGER PUTATIVE TRANSCRIPTION FACTOR FAMILY-RELATED"/>
    <property type="match status" value="1"/>
</dbReference>
<feature type="domain" description="C2H2-type" evidence="11">
    <location>
        <begin position="212"/>
        <end position="239"/>
    </location>
</feature>
<dbReference type="GO" id="GO:0000981">
    <property type="term" value="F:DNA-binding transcription factor activity, RNA polymerase II-specific"/>
    <property type="evidence" value="ECO:0007669"/>
    <property type="project" value="TreeGrafter"/>
</dbReference>
<evidence type="ECO:0000256" key="5">
    <source>
        <dbReference type="ARBA" id="ARBA00022833"/>
    </source>
</evidence>
<feature type="domain" description="C2H2-type" evidence="11">
    <location>
        <begin position="272"/>
        <end position="299"/>
    </location>
</feature>
<evidence type="ECO:0000256" key="8">
    <source>
        <dbReference type="ARBA" id="ARBA00023163"/>
    </source>
</evidence>
<name>A0A8S9WKC5_APOLU</name>
<dbReference type="GO" id="GO:0000978">
    <property type="term" value="F:RNA polymerase II cis-regulatory region sequence-specific DNA binding"/>
    <property type="evidence" value="ECO:0007669"/>
    <property type="project" value="TreeGrafter"/>
</dbReference>
<evidence type="ECO:0000256" key="1">
    <source>
        <dbReference type="ARBA" id="ARBA00006991"/>
    </source>
</evidence>
<evidence type="ECO:0000256" key="2">
    <source>
        <dbReference type="ARBA" id="ARBA00022723"/>
    </source>
</evidence>
<evidence type="ECO:0000313" key="12">
    <source>
        <dbReference type="EMBL" id="KAF6197790.1"/>
    </source>
</evidence>
<dbReference type="SUPFAM" id="SSF57667">
    <property type="entry name" value="beta-beta-alpha zinc fingers"/>
    <property type="match status" value="4"/>
</dbReference>
<reference evidence="12" key="1">
    <citation type="journal article" date="2021" name="Mol. Ecol. Resour.">
        <title>Apolygus lucorum genome provides insights into omnivorousness and mesophyll feeding.</title>
        <authorList>
            <person name="Liu Y."/>
            <person name="Liu H."/>
            <person name="Wang H."/>
            <person name="Huang T."/>
            <person name="Liu B."/>
            <person name="Yang B."/>
            <person name="Yin L."/>
            <person name="Li B."/>
            <person name="Zhang Y."/>
            <person name="Zhang S."/>
            <person name="Jiang F."/>
            <person name="Zhang X."/>
            <person name="Ren Y."/>
            <person name="Wang B."/>
            <person name="Wang S."/>
            <person name="Lu Y."/>
            <person name="Wu K."/>
            <person name="Fan W."/>
            <person name="Wang G."/>
        </authorList>
    </citation>
    <scope>NUCLEOTIDE SEQUENCE</scope>
    <source>
        <strain evidence="12">12Hb</strain>
    </source>
</reference>
<dbReference type="FunFam" id="3.30.160.60:FF:001485">
    <property type="entry name" value="Krueppel-related zinc finger protein"/>
    <property type="match status" value="1"/>
</dbReference>
<sequence>MSRTQSDVDAFENNDAVEEGFEIHGVERLHGCCLCDFNSTELLRIVKHVQSHSQEAPWDCWRCAHVLLGEDVDGELHDALCPDNLEPLTDGHPNDSDAFETTRPREEHKCTLCSFKSTFLSEVVNHIGQHVRKKKAVGEDPENLEGSKKHWDNAYACTECEFSCMNPVKLEKHMKDHSPNAEFKCRECSYEGASRLELQRHKRRVHGFLRPYECSLCSARFTRLDNLKTHVNIHTGERRFNCTKCLFSTPIKARLASHYNSHKDGNPKRGSGVCPVCRRCFTSYSQLEIHRKKHVLSPPFQCNSCGETFGSREDLFDHHTFHVDSVAMPCLFCDFKCFEDSTMHYHLGTVHGSEKPFQCDTCSSRFTSLVHWKRHQLVHTGVKPFKCDLCFARFSQAGNRKAHMLKIHNFFIPLPRNRSKSSLVGEEIVIIQESK</sequence>
<dbReference type="GO" id="GO:0005634">
    <property type="term" value="C:nucleus"/>
    <property type="evidence" value="ECO:0007669"/>
    <property type="project" value="UniProtKB-SubCell"/>
</dbReference>
<evidence type="ECO:0000256" key="3">
    <source>
        <dbReference type="ARBA" id="ARBA00022737"/>
    </source>
</evidence>
<dbReference type="OrthoDB" id="654211at2759"/>
<gene>
    <name evidence="12" type="ORF">GE061_008756</name>
</gene>
<dbReference type="Pfam" id="PF00096">
    <property type="entry name" value="zf-C2H2"/>
    <property type="match status" value="3"/>
</dbReference>
<dbReference type="InterPro" id="IPR013087">
    <property type="entry name" value="Znf_C2H2_type"/>
</dbReference>
<dbReference type="Gene3D" id="3.30.160.60">
    <property type="entry name" value="Classic Zinc Finger"/>
    <property type="match status" value="6"/>
</dbReference>
<keyword evidence="2" id="KW-0479">Metal-binding</keyword>
<evidence type="ECO:0000256" key="10">
    <source>
        <dbReference type="PROSITE-ProRule" id="PRU00042"/>
    </source>
</evidence>
<keyword evidence="3" id="KW-0677">Repeat</keyword>
<comment type="similarity">
    <text evidence="1">Belongs to the krueppel C2H2-type zinc-finger protein family.</text>
</comment>
<dbReference type="PANTHER" id="PTHR24384:SF218">
    <property type="entry name" value="ZINC FINGER PROTEIN 502"/>
    <property type="match status" value="1"/>
</dbReference>
<keyword evidence="9" id="KW-0539">Nucleus</keyword>
<dbReference type="FunFam" id="3.30.160.60:FF:000100">
    <property type="entry name" value="Zinc finger 45-like"/>
    <property type="match status" value="1"/>
</dbReference>
<evidence type="ECO:0000256" key="6">
    <source>
        <dbReference type="ARBA" id="ARBA00023015"/>
    </source>
</evidence>
<dbReference type="PROSITE" id="PS50157">
    <property type="entry name" value="ZINC_FINGER_C2H2_2"/>
    <property type="match status" value="7"/>
</dbReference>
<dbReference type="AlphaFoldDB" id="A0A8S9WKC5"/>
<evidence type="ECO:0000256" key="9">
    <source>
        <dbReference type="ARBA" id="ARBA00023242"/>
    </source>
</evidence>